<evidence type="ECO:0000256" key="6">
    <source>
        <dbReference type="PROSITE-ProRule" id="PRU01373"/>
    </source>
</evidence>
<dbReference type="PROSITE" id="PS52029">
    <property type="entry name" value="LD_TPASE"/>
    <property type="match status" value="1"/>
</dbReference>
<evidence type="ECO:0000256" key="7">
    <source>
        <dbReference type="SAM" id="SignalP"/>
    </source>
</evidence>
<evidence type="ECO:0000313" key="9">
    <source>
        <dbReference type="EMBL" id="MBM7693222.1"/>
    </source>
</evidence>
<dbReference type="Proteomes" id="UP000823486">
    <property type="component" value="Unassembled WGS sequence"/>
</dbReference>
<organism evidence="9 10">
    <name type="scientific">Peribacillus deserti</name>
    <dbReference type="NCBI Taxonomy" id="673318"/>
    <lineage>
        <taxon>Bacteria</taxon>
        <taxon>Bacillati</taxon>
        <taxon>Bacillota</taxon>
        <taxon>Bacilli</taxon>
        <taxon>Bacillales</taxon>
        <taxon>Bacillaceae</taxon>
        <taxon>Peribacillus</taxon>
    </lineage>
</organism>
<keyword evidence="7" id="KW-0732">Signal</keyword>
<dbReference type="PANTHER" id="PTHR30582">
    <property type="entry name" value="L,D-TRANSPEPTIDASE"/>
    <property type="match status" value="1"/>
</dbReference>
<dbReference type="InterPro" id="IPR005490">
    <property type="entry name" value="LD_TPept_cat_dom"/>
</dbReference>
<evidence type="ECO:0000313" key="10">
    <source>
        <dbReference type="Proteomes" id="UP000823486"/>
    </source>
</evidence>
<keyword evidence="3 6" id="KW-0133">Cell shape</keyword>
<keyword evidence="2" id="KW-0808">Transferase</keyword>
<evidence type="ECO:0000256" key="2">
    <source>
        <dbReference type="ARBA" id="ARBA00022679"/>
    </source>
</evidence>
<keyword evidence="4 6" id="KW-0573">Peptidoglycan synthesis</keyword>
<dbReference type="Pfam" id="PF03734">
    <property type="entry name" value="YkuD"/>
    <property type="match status" value="1"/>
</dbReference>
<feature type="domain" description="L,D-TPase catalytic" evidence="8">
    <location>
        <begin position="26"/>
        <end position="150"/>
    </location>
</feature>
<comment type="caution">
    <text evidence="9">The sequence shown here is derived from an EMBL/GenBank/DDBJ whole genome shotgun (WGS) entry which is preliminary data.</text>
</comment>
<comment type="pathway">
    <text evidence="1 6">Cell wall biogenesis; peptidoglycan biosynthesis.</text>
</comment>
<evidence type="ECO:0000256" key="1">
    <source>
        <dbReference type="ARBA" id="ARBA00004752"/>
    </source>
</evidence>
<sequence>MKLLILTFAFMMSFIMPAAPPAPDLPFIIVNKKVHQLALVQDNKIQKVYKAATGKTEELTPEGLFKVTVKAKNPYYRKKNIPGGDPRNPLGSRWIGFNAKGTDGRIYGVHGTNRPGLIGTSVSQGCIRLTNKDVEQLYEKVPLGTQILVVNSTKSFLQIAKQYKAIK</sequence>
<accession>A0ABS2QJE7</accession>
<dbReference type="InterPro" id="IPR038063">
    <property type="entry name" value="Transpep_catalytic_dom"/>
</dbReference>
<evidence type="ECO:0000256" key="5">
    <source>
        <dbReference type="ARBA" id="ARBA00023316"/>
    </source>
</evidence>
<evidence type="ECO:0000259" key="8">
    <source>
        <dbReference type="PROSITE" id="PS52029"/>
    </source>
</evidence>
<dbReference type="PANTHER" id="PTHR30582:SF4">
    <property type="entry name" value="L,D-TRANSPEPTIDASE YQJB-RELATED"/>
    <property type="match status" value="1"/>
</dbReference>
<dbReference type="Gene3D" id="2.40.440.10">
    <property type="entry name" value="L,D-transpeptidase catalytic domain-like"/>
    <property type="match status" value="1"/>
</dbReference>
<keyword evidence="5 6" id="KW-0961">Cell wall biogenesis/degradation</keyword>
<gene>
    <name evidence="9" type="ORF">JOC77_002662</name>
</gene>
<evidence type="ECO:0000256" key="4">
    <source>
        <dbReference type="ARBA" id="ARBA00022984"/>
    </source>
</evidence>
<proteinExistence type="predicted"/>
<evidence type="ECO:0000256" key="3">
    <source>
        <dbReference type="ARBA" id="ARBA00022960"/>
    </source>
</evidence>
<dbReference type="SUPFAM" id="SSF141523">
    <property type="entry name" value="L,D-transpeptidase catalytic domain-like"/>
    <property type="match status" value="1"/>
</dbReference>
<name>A0ABS2QJE7_9BACI</name>
<dbReference type="InterPro" id="IPR050979">
    <property type="entry name" value="LD-transpeptidase"/>
</dbReference>
<reference evidence="9 10" key="1">
    <citation type="submission" date="2021-01" db="EMBL/GenBank/DDBJ databases">
        <title>Genomic Encyclopedia of Type Strains, Phase IV (KMG-IV): sequencing the most valuable type-strain genomes for metagenomic binning, comparative biology and taxonomic classification.</title>
        <authorList>
            <person name="Goeker M."/>
        </authorList>
    </citation>
    <scope>NUCLEOTIDE SEQUENCE [LARGE SCALE GENOMIC DNA]</scope>
    <source>
        <strain evidence="9 10">DSM 105482</strain>
    </source>
</reference>
<feature type="active site" description="Proton donor/acceptor" evidence="6">
    <location>
        <position position="110"/>
    </location>
</feature>
<dbReference type="EMBL" id="JAFBFI010000011">
    <property type="protein sequence ID" value="MBM7693222.1"/>
    <property type="molecule type" value="Genomic_DNA"/>
</dbReference>
<feature type="active site" description="Nucleophile" evidence="6">
    <location>
        <position position="126"/>
    </location>
</feature>
<protein>
    <submittedName>
        <fullName evidence="9">Lipoprotein-anchoring transpeptidase ErfK/SrfK</fullName>
    </submittedName>
</protein>
<feature type="signal peptide" evidence="7">
    <location>
        <begin position="1"/>
        <end position="18"/>
    </location>
</feature>
<dbReference type="CDD" id="cd16913">
    <property type="entry name" value="YkuD_like"/>
    <property type="match status" value="1"/>
</dbReference>
<keyword evidence="10" id="KW-1185">Reference proteome</keyword>
<keyword evidence="9" id="KW-0449">Lipoprotein</keyword>
<feature type="chain" id="PRO_5046819491" evidence="7">
    <location>
        <begin position="19"/>
        <end position="167"/>
    </location>
</feature>